<keyword evidence="1" id="KW-0812">Transmembrane</keyword>
<dbReference type="Proteomes" id="UP000887565">
    <property type="component" value="Unplaced"/>
</dbReference>
<protein>
    <submittedName>
        <fullName evidence="3">Uncharacterized protein</fullName>
    </submittedName>
</protein>
<dbReference type="AlphaFoldDB" id="A0A915IHB8"/>
<reference evidence="3" key="1">
    <citation type="submission" date="2022-11" db="UniProtKB">
        <authorList>
            <consortium name="WormBaseParasite"/>
        </authorList>
    </citation>
    <scope>IDENTIFICATION</scope>
</reference>
<proteinExistence type="predicted"/>
<organism evidence="2 3">
    <name type="scientific">Romanomermis culicivorax</name>
    <name type="common">Nematode worm</name>
    <dbReference type="NCBI Taxonomy" id="13658"/>
    <lineage>
        <taxon>Eukaryota</taxon>
        <taxon>Metazoa</taxon>
        <taxon>Ecdysozoa</taxon>
        <taxon>Nematoda</taxon>
        <taxon>Enoplea</taxon>
        <taxon>Dorylaimia</taxon>
        <taxon>Mermithida</taxon>
        <taxon>Mermithoidea</taxon>
        <taxon>Mermithidae</taxon>
        <taxon>Romanomermis</taxon>
    </lineage>
</organism>
<evidence type="ECO:0000313" key="3">
    <source>
        <dbReference type="WBParaSite" id="nRc.2.0.1.t13475-RA"/>
    </source>
</evidence>
<evidence type="ECO:0000256" key="1">
    <source>
        <dbReference type="SAM" id="Phobius"/>
    </source>
</evidence>
<dbReference type="WBParaSite" id="nRc.2.0.1.t13475-RA">
    <property type="protein sequence ID" value="nRc.2.0.1.t13475-RA"/>
    <property type="gene ID" value="nRc.2.0.1.g13475"/>
</dbReference>
<evidence type="ECO:0000313" key="2">
    <source>
        <dbReference type="Proteomes" id="UP000887565"/>
    </source>
</evidence>
<keyword evidence="1" id="KW-0472">Membrane</keyword>
<name>A0A915IHB8_ROMCU</name>
<sequence length="42" mass="4258">MDVAPQEPEVVAPLPTPAVDPHIYLALAILPGSPIIATVAVA</sequence>
<keyword evidence="2" id="KW-1185">Reference proteome</keyword>
<feature type="transmembrane region" description="Helical" evidence="1">
    <location>
        <begin position="23"/>
        <end position="41"/>
    </location>
</feature>
<keyword evidence="1" id="KW-1133">Transmembrane helix</keyword>
<accession>A0A915IHB8</accession>